<sequence length="437" mass="49890">MRVLRLLLYYVLTRLRARRFRSRKALEAWQHRKVMALVKRVRKQSPFYRSYYQGLDAQNWRSFPTIDKAVMMANFDRLNTAAITKEEAFRIAMRAERERDFSAQIGDIAVGLSSGTSGSRGLFLVSAKERAAWAGTVLAKALPASLLVRQRIAFFLRADSHLYQSVRSKRLQFRFYDMIHPVEDNVRLLSEQQPTLLVAPPSMLRLLAEAQLAGELSIAPGKVISVAEVLEPLDKRLIEQAFGVRVDQIYQCTEGFLAATCSQGTLHLNEDILVIEKEYVDEEQRIFSPIITDFSRVTQPIVRYRLNDLLTEAKQPCACGSSFTAIASIEGRTDDLFYGRDADTQRLVPIFPDFIRRAVMMSSERIKEYKVVQQSDRQLEVALRTDGAPDELQPELTAALSKLFTSRGCMAPLIAFIPYEANEGLRKLRRVERKWSL</sequence>
<dbReference type="Gene3D" id="3.40.50.12780">
    <property type="entry name" value="N-terminal domain of ligase-like"/>
    <property type="match status" value="1"/>
</dbReference>
<dbReference type="PANTHER" id="PTHR36932:SF1">
    <property type="entry name" value="CAPSULAR POLYSACCHARIDE BIOSYNTHESIS PROTEIN"/>
    <property type="match status" value="1"/>
</dbReference>
<evidence type="ECO:0000313" key="1">
    <source>
        <dbReference type="EMBL" id="SFF40795.1"/>
    </source>
</evidence>
<organism evidence="1 2">
    <name type="scientific">Paenibacillus algorifonticola</name>
    <dbReference type="NCBI Taxonomy" id="684063"/>
    <lineage>
        <taxon>Bacteria</taxon>
        <taxon>Bacillati</taxon>
        <taxon>Bacillota</taxon>
        <taxon>Bacilli</taxon>
        <taxon>Bacillales</taxon>
        <taxon>Paenibacillaceae</taxon>
        <taxon>Paenibacillus</taxon>
    </lineage>
</organism>
<gene>
    <name evidence="1" type="ORF">SAMN04487969_1359</name>
</gene>
<accession>A0A1I2IEQ0</accession>
<name>A0A1I2IEQ0_9BACL</name>
<dbReference type="EMBL" id="FONN01000035">
    <property type="protein sequence ID" value="SFF40795.1"/>
    <property type="molecule type" value="Genomic_DNA"/>
</dbReference>
<reference evidence="2" key="1">
    <citation type="submission" date="2016-10" db="EMBL/GenBank/DDBJ databases">
        <authorList>
            <person name="Varghese N."/>
            <person name="Submissions S."/>
        </authorList>
    </citation>
    <scope>NUCLEOTIDE SEQUENCE [LARGE SCALE GENOMIC DNA]</scope>
    <source>
        <strain evidence="2">CGMCC 1.10223</strain>
    </source>
</reference>
<dbReference type="Proteomes" id="UP000183410">
    <property type="component" value="Unassembled WGS sequence"/>
</dbReference>
<evidence type="ECO:0000313" key="2">
    <source>
        <dbReference type="Proteomes" id="UP000183410"/>
    </source>
</evidence>
<proteinExistence type="predicted"/>
<dbReference type="InterPro" id="IPR053158">
    <property type="entry name" value="CapK_Type1_Caps_Biosynth"/>
</dbReference>
<dbReference type="SUPFAM" id="SSF56801">
    <property type="entry name" value="Acetyl-CoA synthetase-like"/>
    <property type="match status" value="1"/>
</dbReference>
<dbReference type="NCBIfam" id="TIGR02304">
    <property type="entry name" value="aden_form_hyp"/>
    <property type="match status" value="1"/>
</dbReference>
<dbReference type="InterPro" id="IPR012685">
    <property type="entry name" value="CHP02304_F390_synth-rel"/>
</dbReference>
<dbReference type="PANTHER" id="PTHR36932">
    <property type="entry name" value="CAPSULAR POLYSACCHARIDE BIOSYNTHESIS PROTEIN"/>
    <property type="match status" value="1"/>
</dbReference>
<keyword evidence="2" id="KW-1185">Reference proteome</keyword>
<dbReference type="OrthoDB" id="580775at2"/>
<dbReference type="AlphaFoldDB" id="A0A1I2IEQ0"/>
<protein>
    <submittedName>
        <fullName evidence="1">Putative adenylate-forming enzyme</fullName>
    </submittedName>
</protein>
<dbReference type="InterPro" id="IPR042099">
    <property type="entry name" value="ANL_N_sf"/>
</dbReference>
<dbReference type="RefSeq" id="WP_046234327.1">
    <property type="nucleotide sequence ID" value="NZ_FONN01000035.1"/>
</dbReference>